<gene>
    <name evidence="2" type="ORF">ECXG_00007</name>
</gene>
<feature type="region of interest" description="Disordered" evidence="1">
    <location>
        <begin position="17"/>
        <end position="43"/>
    </location>
</feature>
<dbReference type="Proteomes" id="UP000193942">
    <property type="component" value="Unassembled WGS sequence"/>
</dbReference>
<evidence type="ECO:0000256" key="1">
    <source>
        <dbReference type="SAM" id="MobiDB-lite"/>
    </source>
</evidence>
<sequence length="43" mass="4698">MIARCLLTTTEIRDNIAARQPEQLAPAAPAEKTDGAQDQITQF</sequence>
<proteinExistence type="predicted"/>
<comment type="caution">
    <text evidence="2">The sequence shown here is derived from an EMBL/GenBank/DDBJ whole genome shotgun (WGS) entry which is preliminary data.</text>
</comment>
<name>A0A1X3IYH3_ECOLX</name>
<evidence type="ECO:0000313" key="3">
    <source>
        <dbReference type="Proteomes" id="UP000193942"/>
    </source>
</evidence>
<organism evidence="2 3">
    <name type="scientific">Escherichia coli TA447</name>
    <dbReference type="NCBI Taxonomy" id="656447"/>
    <lineage>
        <taxon>Bacteria</taxon>
        <taxon>Pseudomonadati</taxon>
        <taxon>Pseudomonadota</taxon>
        <taxon>Gammaproteobacteria</taxon>
        <taxon>Enterobacterales</taxon>
        <taxon>Enterobacteriaceae</taxon>
        <taxon>Escherichia</taxon>
    </lineage>
</organism>
<accession>A0A1X3IYH3</accession>
<reference evidence="2 3" key="1">
    <citation type="submission" date="2010-04" db="EMBL/GenBank/DDBJ databases">
        <title>The Genome Sequence of Escherichia coli TA447.</title>
        <authorList>
            <consortium name="The Broad Institute Genome Sequencing Platform"/>
            <consortium name="The Broad Institute Genome Sequencing Center for Infectious Disease"/>
            <person name="Feldgarden M."/>
            <person name="Gordon D.M."/>
            <person name="Johnson J.R."/>
            <person name="Johnston B.D."/>
            <person name="Young S."/>
            <person name="Zeng Q."/>
            <person name="Koehrsen M."/>
            <person name="Alvarado L."/>
            <person name="Berlin A.M."/>
            <person name="Borenstein D."/>
            <person name="Chapman S.B."/>
            <person name="Chen Z."/>
            <person name="Engels R."/>
            <person name="Freedman E."/>
            <person name="Gellesch M."/>
            <person name="Goldberg J."/>
            <person name="Griggs A."/>
            <person name="Gujja S."/>
            <person name="Heilman E.R."/>
            <person name="Heiman D.I."/>
            <person name="Hepburn T.A."/>
            <person name="Howarth C."/>
            <person name="Jen D."/>
            <person name="Larson L."/>
            <person name="Mehta T."/>
            <person name="Park D."/>
            <person name="Pearson M."/>
            <person name="Richards J."/>
            <person name="Roberts A."/>
            <person name="Saif S."/>
            <person name="Shea T.D."/>
            <person name="Shenoy N."/>
            <person name="Sisk P."/>
            <person name="Stolte C."/>
            <person name="Sykes S.N."/>
            <person name="Walk T."/>
            <person name="White J."/>
            <person name="Yandava C."/>
            <person name="Haas B."/>
            <person name="Henn M.R."/>
            <person name="Nusbaum C."/>
            <person name="Birren B."/>
        </authorList>
    </citation>
    <scope>NUCLEOTIDE SEQUENCE [LARGE SCALE GENOMIC DNA]</scope>
    <source>
        <strain evidence="2 3">TA447</strain>
    </source>
</reference>
<protein>
    <submittedName>
        <fullName evidence="2">Uncharacterized protein</fullName>
    </submittedName>
</protein>
<dbReference type="AlphaFoldDB" id="A0A1X3IYH3"/>
<evidence type="ECO:0000313" key="2">
    <source>
        <dbReference type="EMBL" id="OSK93174.1"/>
    </source>
</evidence>
<dbReference type="EMBL" id="ADIZ01000027">
    <property type="protein sequence ID" value="OSK93174.1"/>
    <property type="molecule type" value="Genomic_DNA"/>
</dbReference>
<feature type="compositionally biased region" description="Low complexity" evidence="1">
    <location>
        <begin position="17"/>
        <end position="30"/>
    </location>
</feature>